<dbReference type="InterPro" id="IPR020616">
    <property type="entry name" value="Thiolase_N"/>
</dbReference>
<dbReference type="PANTHER" id="PTHR42870:SF1">
    <property type="entry name" value="NON-SPECIFIC LIPID-TRANSFER PROTEIN-LIKE 2"/>
    <property type="match status" value="1"/>
</dbReference>
<accession>A0ABS7PI98</accession>
<proteinExistence type="predicted"/>
<dbReference type="Pfam" id="PF22691">
    <property type="entry name" value="Thiolase_C_1"/>
    <property type="match status" value="1"/>
</dbReference>
<comment type="caution">
    <text evidence="3">The sequence shown here is derived from an EMBL/GenBank/DDBJ whole genome shotgun (WGS) entry which is preliminary data.</text>
</comment>
<dbReference type="Gene3D" id="3.40.47.10">
    <property type="match status" value="1"/>
</dbReference>
<feature type="domain" description="Thiolase N-terminal" evidence="1">
    <location>
        <begin position="23"/>
        <end position="178"/>
    </location>
</feature>
<dbReference type="Proteomes" id="UP000706039">
    <property type="component" value="Unassembled WGS sequence"/>
</dbReference>
<dbReference type="RefSeq" id="WP_222988109.1">
    <property type="nucleotide sequence ID" value="NZ_JAINVV010000001.1"/>
</dbReference>
<dbReference type="Pfam" id="PF00108">
    <property type="entry name" value="Thiolase_N"/>
    <property type="match status" value="1"/>
</dbReference>
<dbReference type="PANTHER" id="PTHR42870">
    <property type="entry name" value="ACETYL-COA C-ACETYLTRANSFERASE"/>
    <property type="match status" value="1"/>
</dbReference>
<evidence type="ECO:0000313" key="3">
    <source>
        <dbReference type="EMBL" id="MBY8821018.1"/>
    </source>
</evidence>
<evidence type="ECO:0000259" key="1">
    <source>
        <dbReference type="Pfam" id="PF00108"/>
    </source>
</evidence>
<evidence type="ECO:0000259" key="2">
    <source>
        <dbReference type="Pfam" id="PF22691"/>
    </source>
</evidence>
<dbReference type="SUPFAM" id="SSF53901">
    <property type="entry name" value="Thiolase-like"/>
    <property type="match status" value="2"/>
</dbReference>
<keyword evidence="4" id="KW-1185">Reference proteome</keyword>
<reference evidence="3 4" key="1">
    <citation type="submission" date="2021-08" db="EMBL/GenBank/DDBJ databases">
        <authorList>
            <person name="Tuo L."/>
        </authorList>
    </citation>
    <scope>NUCLEOTIDE SEQUENCE [LARGE SCALE GENOMIC DNA]</scope>
    <source>
        <strain evidence="3 4">JCM 31229</strain>
    </source>
</reference>
<dbReference type="InterPro" id="IPR055140">
    <property type="entry name" value="Thiolase_C_2"/>
</dbReference>
<gene>
    <name evidence="3" type="ORF">K7G82_01865</name>
</gene>
<evidence type="ECO:0000313" key="4">
    <source>
        <dbReference type="Proteomes" id="UP000706039"/>
    </source>
</evidence>
<dbReference type="CDD" id="cd00829">
    <property type="entry name" value="SCP-x_thiolase"/>
    <property type="match status" value="1"/>
</dbReference>
<feature type="domain" description="Thiolase C-terminal" evidence="2">
    <location>
        <begin position="257"/>
        <end position="347"/>
    </location>
</feature>
<name>A0ABS7PI98_9SPHN</name>
<dbReference type="EMBL" id="JAINVV010000001">
    <property type="protein sequence ID" value="MBY8821018.1"/>
    <property type="molecule type" value="Genomic_DNA"/>
</dbReference>
<organism evidence="3 4">
    <name type="scientific">Sphingomonas colocasiae</name>
    <dbReference type="NCBI Taxonomy" id="1848973"/>
    <lineage>
        <taxon>Bacteria</taxon>
        <taxon>Pseudomonadati</taxon>
        <taxon>Pseudomonadota</taxon>
        <taxon>Alphaproteobacteria</taxon>
        <taxon>Sphingomonadales</taxon>
        <taxon>Sphingomonadaceae</taxon>
        <taxon>Sphingomonas</taxon>
    </lineage>
</organism>
<sequence length="393" mass="41786">MNGARDIAIAGIGVTVQSRGSGRSAISLLMESIGLALDDAGLSMRDVDGYVGFTFPAGNGQGMNDANVARQFGQPMTLVAETSGAQAVLLAGAAIRAGLAEVVVIPAGGSQSAGAEMATYTRPTYEFTEWTGSMTPAQFALIARRHMHEFGTTSEQLAAVAATAHRHGRLNPEAVAFGRPALDADAILNARMIADPFTQPMCSLVNDGASCIVVTSAERARDCRHAPVWVLGGAFETRSNSYFEAPSLGMMESRPRMIDGFARAGVVHDDVDIVMCYDHFVHGPIIQFETLGFCAPGEGGDYVPVAMQLDGAHPGSLDGGNLAYSHNGVPYNFKPIEIVRQFRGDTPDLCPGWREGIHTYDRNLCRKVRDPRLAIGCAPMTDGRHGFAILAKD</sequence>
<dbReference type="InterPro" id="IPR016039">
    <property type="entry name" value="Thiolase-like"/>
</dbReference>
<protein>
    <submittedName>
        <fullName evidence="3">Thiolase family protein</fullName>
    </submittedName>
</protein>